<evidence type="ECO:0000313" key="3">
    <source>
        <dbReference type="Proteomes" id="UP000706525"/>
    </source>
</evidence>
<keyword evidence="3" id="KW-1185">Reference proteome</keyword>
<comment type="caution">
    <text evidence="2">The sequence shown here is derived from an EMBL/GenBank/DDBJ whole genome shotgun (WGS) entry which is preliminary data.</text>
</comment>
<proteinExistence type="predicted"/>
<organism evidence="2 3">
    <name type="scientific">Cupriavidus pampae</name>
    <dbReference type="NCBI Taxonomy" id="659251"/>
    <lineage>
        <taxon>Bacteria</taxon>
        <taxon>Pseudomonadati</taxon>
        <taxon>Pseudomonadota</taxon>
        <taxon>Betaproteobacteria</taxon>
        <taxon>Burkholderiales</taxon>
        <taxon>Burkholderiaceae</taxon>
        <taxon>Cupriavidus</taxon>
    </lineage>
</organism>
<dbReference type="Proteomes" id="UP000706525">
    <property type="component" value="Unassembled WGS sequence"/>
</dbReference>
<keyword evidence="1" id="KW-0472">Membrane</keyword>
<evidence type="ECO:0000256" key="1">
    <source>
        <dbReference type="SAM" id="Phobius"/>
    </source>
</evidence>
<sequence length="64" mass="7118">MAMLENFIEDYATLRHQADAEPRAQEAARLRHKLWRKEIGMAVVALGAMAMFVDAARAFATVVG</sequence>
<keyword evidence="1" id="KW-0812">Transmembrane</keyword>
<keyword evidence="1" id="KW-1133">Transmembrane helix</keyword>
<feature type="transmembrane region" description="Helical" evidence="1">
    <location>
        <begin position="39"/>
        <end position="60"/>
    </location>
</feature>
<evidence type="ECO:0000313" key="2">
    <source>
        <dbReference type="EMBL" id="CAG9178726.1"/>
    </source>
</evidence>
<reference evidence="2 3" key="1">
    <citation type="submission" date="2021-08" db="EMBL/GenBank/DDBJ databases">
        <authorList>
            <person name="Peeters C."/>
        </authorList>
    </citation>
    <scope>NUCLEOTIDE SEQUENCE [LARGE SCALE GENOMIC DNA]</scope>
    <source>
        <strain evidence="2 3">LMG 32289</strain>
    </source>
</reference>
<name>A0ABN7Z2Z1_9BURK</name>
<dbReference type="EMBL" id="CAJZAG010000008">
    <property type="protein sequence ID" value="CAG9178726.1"/>
    <property type="molecule type" value="Genomic_DNA"/>
</dbReference>
<dbReference type="RefSeq" id="WP_223991661.1">
    <property type="nucleotide sequence ID" value="NZ_CAJZAG010000008.1"/>
</dbReference>
<protein>
    <submittedName>
        <fullName evidence="2">Uncharacterized protein</fullName>
    </submittedName>
</protein>
<accession>A0ABN7Z2Z1</accession>
<gene>
    <name evidence="2" type="ORF">LMG32289_04150</name>
</gene>